<keyword evidence="3" id="KW-1185">Reference proteome</keyword>
<sequence>MKKIIHDVKGDVILSYQENGYQSLIDQFQKANYINIVTYNINTYEPKTELIKELRKVGNSTPITLVLNIPARRDDYINKKTVQIDQAAVNDAKNKIKYTLNVLERSKFGDLNVYFNFDNHSKLIMTDTVAYIGSQNFSDASKDNFELGLLVNDPREVSKINYRIFEEIKDNSILYATSEYAIVMEEIAEIMRDLLQNIRQDIFTLAGDEPYIPEIEVINIDNAYFPKQKWEEFKELHYRFEDIVDKLVNDYPSEFNKGKAEKKVEQLRDLVEDFASELDELANFMNNREESMMWKKFEQIDIGEDVDSALEGASEYVRNFKHDKFRDIEEIGDELVQSFDDIEQCINDIETVIDEIKDAMINKSVYQNIDLIKNYQ</sequence>
<dbReference type="Pfam" id="PF13091">
    <property type="entry name" value="PLDc_2"/>
    <property type="match status" value="1"/>
</dbReference>
<feature type="domain" description="PLD phosphodiesterase" evidence="1">
    <location>
        <begin position="115"/>
        <end position="141"/>
    </location>
</feature>
<accession>A0ABS2N3G8</accession>
<reference evidence="2 3" key="1">
    <citation type="submission" date="2021-01" db="EMBL/GenBank/DDBJ databases">
        <title>Genomic Encyclopedia of Type Strains, Phase IV (KMG-IV): sequencing the most valuable type-strain genomes for metagenomic binning, comparative biology and taxonomic classification.</title>
        <authorList>
            <person name="Goeker M."/>
        </authorList>
    </citation>
    <scope>NUCLEOTIDE SEQUENCE [LARGE SCALE GENOMIC DNA]</scope>
    <source>
        <strain evidence="2 3">DSM 23711</strain>
    </source>
</reference>
<dbReference type="PROSITE" id="PS50035">
    <property type="entry name" value="PLD"/>
    <property type="match status" value="1"/>
</dbReference>
<organism evidence="2 3">
    <name type="scientific">Aquibacillus albus</name>
    <dbReference type="NCBI Taxonomy" id="1168171"/>
    <lineage>
        <taxon>Bacteria</taxon>
        <taxon>Bacillati</taxon>
        <taxon>Bacillota</taxon>
        <taxon>Bacilli</taxon>
        <taxon>Bacillales</taxon>
        <taxon>Bacillaceae</taxon>
        <taxon>Aquibacillus</taxon>
    </lineage>
</organism>
<gene>
    <name evidence="2" type="ORF">JOC48_003192</name>
</gene>
<dbReference type="InterPro" id="IPR025202">
    <property type="entry name" value="PLD-like_dom"/>
</dbReference>
<proteinExistence type="predicted"/>
<name>A0ABS2N3G8_9BACI</name>
<evidence type="ECO:0000313" key="2">
    <source>
        <dbReference type="EMBL" id="MBM7572661.1"/>
    </source>
</evidence>
<evidence type="ECO:0000259" key="1">
    <source>
        <dbReference type="PROSITE" id="PS50035"/>
    </source>
</evidence>
<dbReference type="SUPFAM" id="SSF56024">
    <property type="entry name" value="Phospholipase D/nuclease"/>
    <property type="match status" value="1"/>
</dbReference>
<dbReference type="Gene3D" id="3.30.870.10">
    <property type="entry name" value="Endonuclease Chain A"/>
    <property type="match status" value="1"/>
</dbReference>
<evidence type="ECO:0000313" key="3">
    <source>
        <dbReference type="Proteomes" id="UP001296943"/>
    </source>
</evidence>
<dbReference type="InterPro" id="IPR001736">
    <property type="entry name" value="PLipase_D/transphosphatidylase"/>
</dbReference>
<comment type="caution">
    <text evidence="2">The sequence shown here is derived from an EMBL/GenBank/DDBJ whole genome shotgun (WGS) entry which is preliminary data.</text>
</comment>
<protein>
    <recommendedName>
        <fullName evidence="1">PLD phosphodiesterase domain-containing protein</fullName>
    </recommendedName>
</protein>
<dbReference type="Proteomes" id="UP001296943">
    <property type="component" value="Unassembled WGS sequence"/>
</dbReference>
<dbReference type="CDD" id="cd00138">
    <property type="entry name" value="PLDc_SF"/>
    <property type="match status" value="1"/>
</dbReference>
<dbReference type="RefSeq" id="WP_204501231.1">
    <property type="nucleotide sequence ID" value="NZ_JAFBDR010000020.1"/>
</dbReference>
<dbReference type="EMBL" id="JAFBDR010000020">
    <property type="protein sequence ID" value="MBM7572661.1"/>
    <property type="molecule type" value="Genomic_DNA"/>
</dbReference>